<accession>A0A939JIY7</accession>
<evidence type="ECO:0000313" key="4">
    <source>
        <dbReference type="EMBL" id="MBO0514172.1"/>
    </source>
</evidence>
<dbReference type="AlphaFoldDB" id="A0A939JIY7"/>
<proteinExistence type="predicted"/>
<dbReference type="SMART" id="SM00331">
    <property type="entry name" value="PP2C_SIG"/>
    <property type="match status" value="1"/>
</dbReference>
<feature type="region of interest" description="Disordered" evidence="2">
    <location>
        <begin position="1"/>
        <end position="35"/>
    </location>
</feature>
<evidence type="ECO:0000256" key="1">
    <source>
        <dbReference type="ARBA" id="ARBA00022801"/>
    </source>
</evidence>
<dbReference type="Proteomes" id="UP000664167">
    <property type="component" value="Unassembled WGS sequence"/>
</dbReference>
<sequence>MPSRSTASTAEGRERRRNRRGTRQPAPRTTRCRSLKSGNAGWLPFGLLAAGIAPNLLSAEATSAGPLTATACVTSGVTLSLRNAWLFCALALVADSMLATRFGSGSLTHFRPFDIEAAVPLGSTVGLYLNRLLARRSRRMHAVTAVAEEAQRAILPAPPKRLGSLSLAVRYQAAQREARIGGDVYAVQQTRFGTRLLIGDVRGKGMGAVGTASVVIGAFREAAEEAVSLPQLADRIEHALLREAAHDRAEARTEGFTTALLGEITPDGSTLRLLNRGHPAPYLLDDGTVRALNPAEPDLPLGMGVLSARRSVPDAHPLPPGAVLLLITDGVTEARDSDGAFYDPIVRLSGRGGWDDPEAVIDVLMDDVQQWSSGHALDDTAVLAVRRRDARPAAHCPMRRLNHRLDGFSRLVRVRH</sequence>
<name>A0A939JIY7_9ACTN</name>
<dbReference type="FunFam" id="3.60.40.10:FF:000058">
    <property type="entry name" value="Stage II sporulation protein E"/>
    <property type="match status" value="1"/>
</dbReference>
<keyword evidence="5" id="KW-1185">Reference proteome</keyword>
<dbReference type="Gene3D" id="3.60.40.10">
    <property type="entry name" value="PPM-type phosphatase domain"/>
    <property type="match status" value="1"/>
</dbReference>
<evidence type="ECO:0000313" key="5">
    <source>
        <dbReference type="Proteomes" id="UP000664167"/>
    </source>
</evidence>
<dbReference type="GO" id="GO:0016791">
    <property type="term" value="F:phosphatase activity"/>
    <property type="evidence" value="ECO:0007669"/>
    <property type="project" value="TreeGrafter"/>
</dbReference>
<feature type="domain" description="PPM-type phosphatase" evidence="3">
    <location>
        <begin position="165"/>
        <end position="387"/>
    </location>
</feature>
<organism evidence="4 5">
    <name type="scientific">Streptomyces beijiangensis</name>
    <dbReference type="NCBI Taxonomy" id="163361"/>
    <lineage>
        <taxon>Bacteria</taxon>
        <taxon>Bacillati</taxon>
        <taxon>Actinomycetota</taxon>
        <taxon>Actinomycetes</taxon>
        <taxon>Kitasatosporales</taxon>
        <taxon>Streptomycetaceae</taxon>
        <taxon>Streptomyces</taxon>
    </lineage>
</organism>
<reference evidence="4" key="1">
    <citation type="submission" date="2021-03" db="EMBL/GenBank/DDBJ databases">
        <title>Streptomyces poriferae sp. nov., a novel marine sponge-derived Actinobacteria species with anti-MRSA activity.</title>
        <authorList>
            <person name="Sandoval-Powers M."/>
            <person name="Kralova S."/>
            <person name="Nguyen G.-S."/>
            <person name="Fawwal D."/>
            <person name="Degnes K."/>
            <person name="Klinkenberg G."/>
            <person name="Sletta H."/>
            <person name="Wentzel A."/>
            <person name="Liles M.R."/>
        </authorList>
    </citation>
    <scope>NUCLEOTIDE SEQUENCE</scope>
    <source>
        <strain evidence="4">DSM 41794</strain>
    </source>
</reference>
<keyword evidence="1" id="KW-0378">Hydrolase</keyword>
<dbReference type="PANTHER" id="PTHR43156:SF2">
    <property type="entry name" value="STAGE II SPORULATION PROTEIN E"/>
    <property type="match status" value="1"/>
</dbReference>
<dbReference type="InterPro" id="IPR036457">
    <property type="entry name" value="PPM-type-like_dom_sf"/>
</dbReference>
<dbReference type="SUPFAM" id="SSF81606">
    <property type="entry name" value="PP2C-like"/>
    <property type="match status" value="1"/>
</dbReference>
<dbReference type="EMBL" id="JAFLRJ010000188">
    <property type="protein sequence ID" value="MBO0514172.1"/>
    <property type="molecule type" value="Genomic_DNA"/>
</dbReference>
<dbReference type="InterPro" id="IPR001932">
    <property type="entry name" value="PPM-type_phosphatase-like_dom"/>
</dbReference>
<dbReference type="PANTHER" id="PTHR43156">
    <property type="entry name" value="STAGE II SPORULATION PROTEIN E-RELATED"/>
    <property type="match status" value="1"/>
</dbReference>
<comment type="caution">
    <text evidence="4">The sequence shown here is derived from an EMBL/GenBank/DDBJ whole genome shotgun (WGS) entry which is preliminary data.</text>
</comment>
<protein>
    <submittedName>
        <fullName evidence="4">Serine/threonine-protein phosphatase</fullName>
    </submittedName>
</protein>
<dbReference type="Pfam" id="PF07228">
    <property type="entry name" value="SpoIIE"/>
    <property type="match status" value="1"/>
</dbReference>
<dbReference type="InterPro" id="IPR052016">
    <property type="entry name" value="Bact_Sigma-Reg"/>
</dbReference>
<gene>
    <name evidence="4" type="ORF">J0695_20555</name>
</gene>
<dbReference type="RefSeq" id="WP_206963582.1">
    <property type="nucleotide sequence ID" value="NZ_JBHSJN010000005.1"/>
</dbReference>
<evidence type="ECO:0000259" key="3">
    <source>
        <dbReference type="SMART" id="SM00331"/>
    </source>
</evidence>
<evidence type="ECO:0000256" key="2">
    <source>
        <dbReference type="SAM" id="MobiDB-lite"/>
    </source>
</evidence>